<sequence>MKEKLAYAGLDYENELENELDISKTSPSIEKSCELPDGNPLCLNQCCRRLVVVRELAAATTTGGGGDRAEPREDVELAARSLLGERQGTQWKSFTAEPILTSILVRSRR</sequence>
<keyword evidence="2" id="KW-1185">Reference proteome</keyword>
<name>A0ACB7XGF4_9ERIC</name>
<comment type="caution">
    <text evidence="1">The sequence shown here is derived from an EMBL/GenBank/DDBJ whole genome shotgun (WGS) entry which is preliminary data.</text>
</comment>
<reference evidence="1 2" key="1">
    <citation type="journal article" date="2021" name="Hortic Res">
        <title>High-quality reference genome and annotation aids understanding of berry development for evergreen blueberry (Vaccinium darrowii).</title>
        <authorList>
            <person name="Yu J."/>
            <person name="Hulse-Kemp A.M."/>
            <person name="Babiker E."/>
            <person name="Staton M."/>
        </authorList>
    </citation>
    <scope>NUCLEOTIDE SEQUENCE [LARGE SCALE GENOMIC DNA]</scope>
    <source>
        <strain evidence="2">cv. NJ 8807/NJ 8810</strain>
        <tissue evidence="1">Young leaf</tissue>
    </source>
</reference>
<evidence type="ECO:0000313" key="2">
    <source>
        <dbReference type="Proteomes" id="UP000828048"/>
    </source>
</evidence>
<dbReference type="Proteomes" id="UP000828048">
    <property type="component" value="Chromosome 10"/>
</dbReference>
<organism evidence="1 2">
    <name type="scientific">Vaccinium darrowii</name>
    <dbReference type="NCBI Taxonomy" id="229202"/>
    <lineage>
        <taxon>Eukaryota</taxon>
        <taxon>Viridiplantae</taxon>
        <taxon>Streptophyta</taxon>
        <taxon>Embryophyta</taxon>
        <taxon>Tracheophyta</taxon>
        <taxon>Spermatophyta</taxon>
        <taxon>Magnoliopsida</taxon>
        <taxon>eudicotyledons</taxon>
        <taxon>Gunneridae</taxon>
        <taxon>Pentapetalae</taxon>
        <taxon>asterids</taxon>
        <taxon>Ericales</taxon>
        <taxon>Ericaceae</taxon>
        <taxon>Vaccinioideae</taxon>
        <taxon>Vaccinieae</taxon>
        <taxon>Vaccinium</taxon>
    </lineage>
</organism>
<proteinExistence type="predicted"/>
<protein>
    <submittedName>
        <fullName evidence="1">Uncharacterized protein</fullName>
    </submittedName>
</protein>
<dbReference type="EMBL" id="CM037160">
    <property type="protein sequence ID" value="KAH7839884.1"/>
    <property type="molecule type" value="Genomic_DNA"/>
</dbReference>
<gene>
    <name evidence="1" type="ORF">Vadar_009977</name>
</gene>
<evidence type="ECO:0000313" key="1">
    <source>
        <dbReference type="EMBL" id="KAH7839884.1"/>
    </source>
</evidence>
<accession>A0ACB7XGF4</accession>